<accession>A0ABD2BE86</accession>
<keyword evidence="2" id="KW-1185">Reference proteome</keyword>
<dbReference type="Proteomes" id="UP001607302">
    <property type="component" value="Unassembled WGS sequence"/>
</dbReference>
<comment type="caution">
    <text evidence="1">The sequence shown here is derived from an EMBL/GenBank/DDBJ whole genome shotgun (WGS) entry which is preliminary data.</text>
</comment>
<dbReference type="EMBL" id="JAUDFV010000110">
    <property type="protein sequence ID" value="KAL2731051.1"/>
    <property type="molecule type" value="Genomic_DNA"/>
</dbReference>
<sequence length="102" mass="11207">MENAMIVDGIKEIQMGSNRNEAGKRKGVKEEEPISMHVISTRDTPYSFHGVYPRVVSVRTSASSGGGFSRDSTSSLCFRRFASRNWNAGINVSQLEIPPSSL</sequence>
<dbReference type="AlphaFoldDB" id="A0ABD2BE86"/>
<organism evidence="1 2">
    <name type="scientific">Vespula squamosa</name>
    <name type="common">Southern yellow jacket</name>
    <name type="synonym">Wasp</name>
    <dbReference type="NCBI Taxonomy" id="30214"/>
    <lineage>
        <taxon>Eukaryota</taxon>
        <taxon>Metazoa</taxon>
        <taxon>Ecdysozoa</taxon>
        <taxon>Arthropoda</taxon>
        <taxon>Hexapoda</taxon>
        <taxon>Insecta</taxon>
        <taxon>Pterygota</taxon>
        <taxon>Neoptera</taxon>
        <taxon>Endopterygota</taxon>
        <taxon>Hymenoptera</taxon>
        <taxon>Apocrita</taxon>
        <taxon>Aculeata</taxon>
        <taxon>Vespoidea</taxon>
        <taxon>Vespidae</taxon>
        <taxon>Vespinae</taxon>
        <taxon>Vespula</taxon>
    </lineage>
</organism>
<name>A0ABD2BE86_VESSQ</name>
<gene>
    <name evidence="1" type="ORF">V1478_005464</name>
</gene>
<reference evidence="1 2" key="1">
    <citation type="journal article" date="2024" name="Ann. Entomol. Soc. Am.">
        <title>Genomic analyses of the southern and eastern yellowjacket wasps (Hymenoptera: Vespidae) reveal evolutionary signatures of social life.</title>
        <authorList>
            <person name="Catto M.A."/>
            <person name="Caine P.B."/>
            <person name="Orr S.E."/>
            <person name="Hunt B.G."/>
            <person name="Goodisman M.A.D."/>
        </authorList>
    </citation>
    <scope>NUCLEOTIDE SEQUENCE [LARGE SCALE GENOMIC DNA]</scope>
    <source>
        <strain evidence="1">233</strain>
        <tissue evidence="1">Head and thorax</tissue>
    </source>
</reference>
<proteinExistence type="predicted"/>
<evidence type="ECO:0000313" key="1">
    <source>
        <dbReference type="EMBL" id="KAL2731051.1"/>
    </source>
</evidence>
<protein>
    <submittedName>
        <fullName evidence="1">Uncharacterized protein</fullName>
    </submittedName>
</protein>
<evidence type="ECO:0000313" key="2">
    <source>
        <dbReference type="Proteomes" id="UP001607302"/>
    </source>
</evidence>